<organism evidence="1">
    <name type="scientific">Arundo donax</name>
    <name type="common">Giant reed</name>
    <name type="synonym">Donax arundinaceus</name>
    <dbReference type="NCBI Taxonomy" id="35708"/>
    <lineage>
        <taxon>Eukaryota</taxon>
        <taxon>Viridiplantae</taxon>
        <taxon>Streptophyta</taxon>
        <taxon>Embryophyta</taxon>
        <taxon>Tracheophyta</taxon>
        <taxon>Spermatophyta</taxon>
        <taxon>Magnoliopsida</taxon>
        <taxon>Liliopsida</taxon>
        <taxon>Poales</taxon>
        <taxon>Poaceae</taxon>
        <taxon>PACMAD clade</taxon>
        <taxon>Arundinoideae</taxon>
        <taxon>Arundineae</taxon>
        <taxon>Arundo</taxon>
    </lineage>
</organism>
<sequence length="25" mass="2946">MTPCHRLFHSPTLTLLLDSYFLLIL</sequence>
<protein>
    <submittedName>
        <fullName evidence="1">Uncharacterized protein</fullName>
    </submittedName>
</protein>
<name>A0A0A8ZB22_ARUDO</name>
<reference evidence="1" key="2">
    <citation type="journal article" date="2015" name="Data Brief">
        <title>Shoot transcriptome of the giant reed, Arundo donax.</title>
        <authorList>
            <person name="Barrero R.A."/>
            <person name="Guerrero F.D."/>
            <person name="Moolhuijzen P."/>
            <person name="Goolsby J.A."/>
            <person name="Tidwell J."/>
            <person name="Bellgard S.E."/>
            <person name="Bellgard M.I."/>
        </authorList>
    </citation>
    <scope>NUCLEOTIDE SEQUENCE</scope>
    <source>
        <tissue evidence="1">Shoot tissue taken approximately 20 cm above the soil surface</tissue>
    </source>
</reference>
<proteinExistence type="predicted"/>
<dbReference type="AlphaFoldDB" id="A0A0A8ZB22"/>
<dbReference type="EMBL" id="GBRH01265848">
    <property type="protein sequence ID" value="JAD32047.1"/>
    <property type="molecule type" value="Transcribed_RNA"/>
</dbReference>
<accession>A0A0A8ZB22</accession>
<reference evidence="1" key="1">
    <citation type="submission" date="2014-09" db="EMBL/GenBank/DDBJ databases">
        <authorList>
            <person name="Magalhaes I.L.F."/>
            <person name="Oliveira U."/>
            <person name="Santos F.R."/>
            <person name="Vidigal T.H.D.A."/>
            <person name="Brescovit A.D."/>
            <person name="Santos A.J."/>
        </authorList>
    </citation>
    <scope>NUCLEOTIDE SEQUENCE</scope>
    <source>
        <tissue evidence="1">Shoot tissue taken approximately 20 cm above the soil surface</tissue>
    </source>
</reference>
<evidence type="ECO:0000313" key="1">
    <source>
        <dbReference type="EMBL" id="JAD32047.1"/>
    </source>
</evidence>